<proteinExistence type="predicted"/>
<dbReference type="RefSeq" id="WP_072637050.1">
    <property type="nucleotide sequence ID" value="NZ_CP010310.2"/>
</dbReference>
<accession>A0ABM5S482</accession>
<reference evidence="2" key="1">
    <citation type="submission" date="2016-11" db="EMBL/GenBank/DDBJ databases">
        <title>Complete Genome Sequencing of Pandoraea pulmonicola DSM 16583.</title>
        <authorList>
            <person name="Chan K.-G."/>
        </authorList>
    </citation>
    <scope>NUCLEOTIDE SEQUENCE</scope>
    <source>
        <strain evidence="2">DSM 16583</strain>
    </source>
</reference>
<sequence length="1063" mass="116549">MARELREVRAARAPELEPSAVRGVAPDAGTSHASLGVGVAKVGYQKRPGTQDAAELAAPIKFRRSVETAAVPGLERERLGAAVSVPGESGMDHTRRLHANKPELMPAQLLGVKGGRLSNDPAFQGGLPPELAAIRDTTPRHEWESRTGYARRLHADKSDLTLAQLALLSGVSESNLRSDPAFWGELPSELAAIRDTTPRRERESKIGYARRLHADKPDLTLLQLAQLSGVTGDSLRSNPEFRGELPPKLAAIRDTTPRRDGESNISYARRLHAAKPDLTLAQLAQLSGVMESNLRGDPAFQGELPPELAAIRDTTPRRDGETNISYARRLHAAKPSLTLAQLSRLSRVSGGSLRCDPAFRGKLSPELVAIRDTTPRREGESRMGYARRLHIDKPDLTLAQLAQLSGVTERNLRSDPAFWGELPPELVAIRDTTPRREEELNSDYARRLRAAKPDLTLVQLAQLSGVREGSLRSDPALRGELPPELAAVRDTTPRHKGESKIDYARRLHAAKPNLTLAQLARLSGITETSLRSDPVFWGELPPELAAVRDTTPRHKGETSIGYARRLRATKPDLTLAQLAQLSGLTESSLRCDPAFWGELPPELVAIRDTTPRREGESKIEYARRLYAAKPDLTFAQFAQLSGAKESSLRGDLVFRGKRLPELAAIRDTTPRHESRLLDANRPRLMPEQPPGASNSVPDIGDPSGAAPTAAIAVQVELVQVKSESAPRPAPISVFVERTLDQSRTAYFRELAQLCDLTGERAAWSSVLEAAPGIVVRHRMDPVPALENAFPLRDPSDPLHRVHPRYADVRGHIAAGVQATEARLGRGYFRYIEALAKHDEHRRLAPMRRTEVTLLRDSLQADVLAEMQRLIAGRAQDVPRCRPRRLQANELLAHEQILAGQYGLFAVDALAPEQRPTLSNGKILALYMGALLESDDEMAQYAQTHPDSLAYDFEVSRHRVLAGLGATNSVAFANTALLPGPEPAYDHQRLNAVFIPFDVSMIDRDGGNCREAVIALVALDNLYSATNPAREVRVDYGEAYLAQFATMPCAASAFQAATVIKREE</sequence>
<keyword evidence="3" id="KW-1185">Reference proteome</keyword>
<evidence type="ECO:0000313" key="3">
    <source>
        <dbReference type="Proteomes" id="UP000035086"/>
    </source>
</evidence>
<evidence type="ECO:0000313" key="2">
    <source>
        <dbReference type="EMBL" id="AJC22583.2"/>
    </source>
</evidence>
<name>A0ABM5S482_PANPU</name>
<gene>
    <name evidence="2" type="ORF">RO07_22735</name>
</gene>
<dbReference type="Proteomes" id="UP000035086">
    <property type="component" value="Chromosome"/>
</dbReference>
<evidence type="ECO:0000256" key="1">
    <source>
        <dbReference type="SAM" id="MobiDB-lite"/>
    </source>
</evidence>
<dbReference type="EMBL" id="CP010310">
    <property type="protein sequence ID" value="AJC22583.2"/>
    <property type="molecule type" value="Genomic_DNA"/>
</dbReference>
<feature type="region of interest" description="Disordered" evidence="1">
    <location>
        <begin position="669"/>
        <end position="705"/>
    </location>
</feature>
<protein>
    <submittedName>
        <fullName evidence="2">Uncharacterized protein</fullName>
    </submittedName>
</protein>
<organism evidence="2 3">
    <name type="scientific">Pandoraea pulmonicola</name>
    <dbReference type="NCBI Taxonomy" id="93221"/>
    <lineage>
        <taxon>Bacteria</taxon>
        <taxon>Pseudomonadati</taxon>
        <taxon>Pseudomonadota</taxon>
        <taxon>Betaproteobacteria</taxon>
        <taxon>Burkholderiales</taxon>
        <taxon>Burkholderiaceae</taxon>
        <taxon>Pandoraea</taxon>
    </lineage>
</organism>
<feature type="compositionally biased region" description="Basic and acidic residues" evidence="1">
    <location>
        <begin position="669"/>
        <end position="681"/>
    </location>
</feature>